<dbReference type="PRINTS" id="PR00727">
    <property type="entry name" value="LEADERPTASE"/>
</dbReference>
<dbReference type="PANTHER" id="PTHR43390:SF1">
    <property type="entry name" value="CHLOROPLAST PROCESSING PEPTIDASE"/>
    <property type="match status" value="1"/>
</dbReference>
<evidence type="ECO:0000256" key="7">
    <source>
        <dbReference type="PIRSR" id="PIRSR600223-1"/>
    </source>
</evidence>
<feature type="compositionally biased region" description="Basic and acidic residues" evidence="10">
    <location>
        <begin position="171"/>
        <end position="180"/>
    </location>
</feature>
<evidence type="ECO:0000313" key="12">
    <source>
        <dbReference type="EMBL" id="REF30664.1"/>
    </source>
</evidence>
<evidence type="ECO:0000256" key="3">
    <source>
        <dbReference type="ARBA" id="ARBA00009370"/>
    </source>
</evidence>
<feature type="domain" description="Peptidase S26" evidence="11">
    <location>
        <begin position="24"/>
        <end position="202"/>
    </location>
</feature>
<dbReference type="GO" id="GO:0006465">
    <property type="term" value="P:signal peptide processing"/>
    <property type="evidence" value="ECO:0007669"/>
    <property type="project" value="InterPro"/>
</dbReference>
<keyword evidence="6 8" id="KW-0378">Hydrolase</keyword>
<feature type="region of interest" description="Disordered" evidence="10">
    <location>
        <begin position="168"/>
        <end position="188"/>
    </location>
</feature>
<evidence type="ECO:0000256" key="8">
    <source>
        <dbReference type="RuleBase" id="RU003993"/>
    </source>
</evidence>
<evidence type="ECO:0000256" key="9">
    <source>
        <dbReference type="RuleBase" id="RU362042"/>
    </source>
</evidence>
<dbReference type="RefSeq" id="WP_281269863.1">
    <property type="nucleotide sequence ID" value="NZ_QTUA01000001.1"/>
</dbReference>
<comment type="catalytic activity">
    <reaction evidence="1 8">
        <text>Cleavage of hydrophobic, N-terminal signal or leader sequences from secreted and periplasmic proteins.</text>
        <dbReference type="EC" id="3.4.21.89"/>
    </reaction>
</comment>
<dbReference type="PROSITE" id="PS00760">
    <property type="entry name" value="SPASE_I_2"/>
    <property type="match status" value="1"/>
</dbReference>
<dbReference type="PROSITE" id="PS00761">
    <property type="entry name" value="SPASE_I_3"/>
    <property type="match status" value="1"/>
</dbReference>
<evidence type="ECO:0000313" key="13">
    <source>
        <dbReference type="Proteomes" id="UP000256253"/>
    </source>
</evidence>
<dbReference type="SUPFAM" id="SSF51306">
    <property type="entry name" value="LexA/Signal peptidase"/>
    <property type="match status" value="1"/>
</dbReference>
<evidence type="ECO:0000256" key="6">
    <source>
        <dbReference type="ARBA" id="ARBA00022801"/>
    </source>
</evidence>
<dbReference type="Gene3D" id="2.10.109.10">
    <property type="entry name" value="Umud Fragment, subunit A"/>
    <property type="match status" value="1"/>
</dbReference>
<dbReference type="Pfam" id="PF10502">
    <property type="entry name" value="Peptidase_S26"/>
    <property type="match status" value="1"/>
</dbReference>
<evidence type="ECO:0000256" key="4">
    <source>
        <dbReference type="ARBA" id="ARBA00013208"/>
    </source>
</evidence>
<dbReference type="GO" id="GO:0005886">
    <property type="term" value="C:plasma membrane"/>
    <property type="evidence" value="ECO:0007669"/>
    <property type="project" value="UniProtKB-SubCell"/>
</dbReference>
<feature type="active site" evidence="7">
    <location>
        <position position="52"/>
    </location>
</feature>
<proteinExistence type="inferred from homology"/>
<dbReference type="AlphaFoldDB" id="A0A3D9UXF9"/>
<reference evidence="12 13" key="1">
    <citation type="submission" date="2018-08" db="EMBL/GenBank/DDBJ databases">
        <title>Sequencing the genomes of 1000 actinobacteria strains.</title>
        <authorList>
            <person name="Klenk H.-P."/>
        </authorList>
    </citation>
    <scope>NUCLEOTIDE SEQUENCE [LARGE SCALE GENOMIC DNA]</scope>
    <source>
        <strain evidence="12 13">DSM 22967</strain>
    </source>
</reference>
<dbReference type="GO" id="GO:0009003">
    <property type="term" value="F:signal peptidase activity"/>
    <property type="evidence" value="ECO:0007669"/>
    <property type="project" value="UniProtKB-EC"/>
</dbReference>
<evidence type="ECO:0000256" key="10">
    <source>
        <dbReference type="SAM" id="MobiDB-lite"/>
    </source>
</evidence>
<comment type="subcellular location">
    <subcellularLocation>
        <location evidence="2">Cell membrane</location>
        <topology evidence="2">Single-pass type II membrane protein</topology>
    </subcellularLocation>
    <subcellularLocation>
        <location evidence="9">Membrane</location>
        <topology evidence="9">Single-pass type II membrane protein</topology>
    </subcellularLocation>
</comment>
<protein>
    <recommendedName>
        <fullName evidence="4 8">Signal peptidase I</fullName>
        <ecNumber evidence="4 8">3.4.21.89</ecNumber>
    </recommendedName>
</protein>
<dbReference type="InterPro" id="IPR000223">
    <property type="entry name" value="Pept_S26A_signal_pept_1"/>
</dbReference>
<dbReference type="InterPro" id="IPR019758">
    <property type="entry name" value="Pept_S26A_signal_pept_1_CS"/>
</dbReference>
<dbReference type="InterPro" id="IPR036286">
    <property type="entry name" value="LexA/Signal_pep-like_sf"/>
</dbReference>
<sequence>MSSDASPPSASSASPRFGSRATRRWIAVLAVLAALMVLRPVFVETYTVPSISMEPALSPGDRIVVDKHGSIHRGDLVVFVADEAFYGRDPDRGVLQRLGDFFGVRPSEHVFVKRIIGLPGERVSVDAAGTLRIDGRVQHEAYLPDGVRASTTPFTTRVPPGRYFVMGDNRGASDDSRNHLGDPGGGSVRASDVIGDVVWRYWPKDGWGSVDHE</sequence>
<name>A0A3D9UXF9_9MICO</name>
<evidence type="ECO:0000259" key="11">
    <source>
        <dbReference type="Pfam" id="PF10502"/>
    </source>
</evidence>
<evidence type="ECO:0000256" key="5">
    <source>
        <dbReference type="ARBA" id="ARBA00022670"/>
    </source>
</evidence>
<gene>
    <name evidence="12" type="ORF">DFJ65_1679</name>
</gene>
<dbReference type="InterPro" id="IPR019533">
    <property type="entry name" value="Peptidase_S26"/>
</dbReference>
<dbReference type="InterPro" id="IPR019756">
    <property type="entry name" value="Pept_S26A_signal_pept_1_Ser-AS"/>
</dbReference>
<dbReference type="PROSITE" id="PS00501">
    <property type="entry name" value="SPASE_I_1"/>
    <property type="match status" value="1"/>
</dbReference>
<dbReference type="NCBIfam" id="TIGR02227">
    <property type="entry name" value="sigpep_I_bact"/>
    <property type="match status" value="1"/>
</dbReference>
<keyword evidence="5 8" id="KW-0645">Protease</keyword>
<organism evidence="12 13">
    <name type="scientific">Calidifontibacter indicus</name>
    <dbReference type="NCBI Taxonomy" id="419650"/>
    <lineage>
        <taxon>Bacteria</taxon>
        <taxon>Bacillati</taxon>
        <taxon>Actinomycetota</taxon>
        <taxon>Actinomycetes</taxon>
        <taxon>Micrococcales</taxon>
        <taxon>Dermacoccaceae</taxon>
        <taxon>Calidifontibacter</taxon>
    </lineage>
</organism>
<dbReference type="GO" id="GO:0004252">
    <property type="term" value="F:serine-type endopeptidase activity"/>
    <property type="evidence" value="ECO:0007669"/>
    <property type="project" value="InterPro"/>
</dbReference>
<dbReference type="Proteomes" id="UP000256253">
    <property type="component" value="Unassembled WGS sequence"/>
</dbReference>
<feature type="active site" evidence="7">
    <location>
        <position position="113"/>
    </location>
</feature>
<comment type="similarity">
    <text evidence="3 9">Belongs to the peptidase S26 family.</text>
</comment>
<evidence type="ECO:0000256" key="1">
    <source>
        <dbReference type="ARBA" id="ARBA00000677"/>
    </source>
</evidence>
<dbReference type="EMBL" id="QTUA01000001">
    <property type="protein sequence ID" value="REF30664.1"/>
    <property type="molecule type" value="Genomic_DNA"/>
</dbReference>
<comment type="caution">
    <text evidence="12">The sequence shown here is derived from an EMBL/GenBank/DDBJ whole genome shotgun (WGS) entry which is preliminary data.</text>
</comment>
<accession>A0A3D9UXF9</accession>
<evidence type="ECO:0000256" key="2">
    <source>
        <dbReference type="ARBA" id="ARBA00004401"/>
    </source>
</evidence>
<keyword evidence="13" id="KW-1185">Reference proteome</keyword>
<dbReference type="InterPro" id="IPR019757">
    <property type="entry name" value="Pept_S26A_signal_pept_1_Lys-AS"/>
</dbReference>
<dbReference type="EC" id="3.4.21.89" evidence="4 8"/>
<dbReference type="PANTHER" id="PTHR43390">
    <property type="entry name" value="SIGNAL PEPTIDASE I"/>
    <property type="match status" value="1"/>
</dbReference>
<dbReference type="CDD" id="cd06530">
    <property type="entry name" value="S26_SPase_I"/>
    <property type="match status" value="1"/>
</dbReference>